<evidence type="ECO:0000313" key="1">
    <source>
        <dbReference type="EMBL" id="RFU39581.1"/>
    </source>
</evidence>
<organism evidence="1 2">
    <name type="scientific">Actinomadura logoneensis</name>
    <dbReference type="NCBI Taxonomy" id="2293572"/>
    <lineage>
        <taxon>Bacteria</taxon>
        <taxon>Bacillati</taxon>
        <taxon>Actinomycetota</taxon>
        <taxon>Actinomycetes</taxon>
        <taxon>Streptosporangiales</taxon>
        <taxon>Thermomonosporaceae</taxon>
        <taxon>Actinomadura</taxon>
    </lineage>
</organism>
<sequence>MTGSDLPDVLDRTACLRLLETAAVGRVAWTGAGGRTVVLPVNFFLDGDAIVFRSAPGDKLDAVRTGRELAFEADDTEPALRTGWSVLVHGVATVVDDPADAARLADRSPAAWFELPEASFVRVVPEEITGRRLPLHLGEVSLVRQGPWSRPDA</sequence>
<comment type="caution">
    <text evidence="1">The sequence shown here is derived from an EMBL/GenBank/DDBJ whole genome shotgun (WGS) entry which is preliminary data.</text>
</comment>
<dbReference type="SUPFAM" id="SSF50475">
    <property type="entry name" value="FMN-binding split barrel"/>
    <property type="match status" value="1"/>
</dbReference>
<keyword evidence="2" id="KW-1185">Reference proteome</keyword>
<dbReference type="AlphaFoldDB" id="A0A372JHU4"/>
<dbReference type="Gene3D" id="2.30.110.10">
    <property type="entry name" value="Electron Transport, Fmn-binding Protein, Chain A"/>
    <property type="match status" value="1"/>
</dbReference>
<dbReference type="EMBL" id="QURH01000333">
    <property type="protein sequence ID" value="RFU39581.1"/>
    <property type="molecule type" value="Genomic_DNA"/>
</dbReference>
<dbReference type="InterPro" id="IPR024747">
    <property type="entry name" value="Pyridox_Oxase-rel"/>
</dbReference>
<dbReference type="Pfam" id="PF12900">
    <property type="entry name" value="Pyridox_ox_2"/>
    <property type="match status" value="1"/>
</dbReference>
<gene>
    <name evidence="1" type="ORF">DZF91_21595</name>
</gene>
<dbReference type="OrthoDB" id="3212118at2"/>
<name>A0A372JHU4_9ACTN</name>
<dbReference type="InterPro" id="IPR012349">
    <property type="entry name" value="Split_barrel_FMN-bd"/>
</dbReference>
<evidence type="ECO:0000313" key="2">
    <source>
        <dbReference type="Proteomes" id="UP000261811"/>
    </source>
</evidence>
<accession>A0A372JHU4</accession>
<dbReference type="RefSeq" id="WP_117359268.1">
    <property type="nucleotide sequence ID" value="NZ_QURH01000333.1"/>
</dbReference>
<proteinExistence type="predicted"/>
<reference evidence="1 2" key="1">
    <citation type="submission" date="2018-08" db="EMBL/GenBank/DDBJ databases">
        <title>Actinomadura jelena sp. nov., a novel Actinomycete isolated from soil in Chad.</title>
        <authorList>
            <person name="Shi L."/>
        </authorList>
    </citation>
    <scope>NUCLEOTIDE SEQUENCE [LARGE SCALE GENOMIC DNA]</scope>
    <source>
        <strain evidence="1 2">NEAU-G17</strain>
    </source>
</reference>
<dbReference type="Proteomes" id="UP000261811">
    <property type="component" value="Unassembled WGS sequence"/>
</dbReference>
<protein>
    <submittedName>
        <fullName evidence="1">Pyridoxamine 5'-phosphate oxidase family protein</fullName>
    </submittedName>
</protein>